<proteinExistence type="predicted"/>
<reference evidence="2 3" key="1">
    <citation type="submission" date="2016-06" db="EMBL/GenBank/DDBJ databases">
        <authorList>
            <consortium name="Pathogen Informatics"/>
        </authorList>
    </citation>
    <scope>NUCLEOTIDE SEQUENCE [LARGE SCALE GENOMIC DNA]</scope>
    <source>
        <strain evidence="2">PocGH01</strain>
    </source>
</reference>
<sequence>MDTDDIYDLNEFIEGVDSLESEEEDDEEGEVDDDVVIAGENYYSSVRSFPIYEEEFNTVDSDSSDTQIYEKLCNSFSDVLFSKKYSTDTCKIIAKYLYYIKFKEDENNNDRCKCLNYLLNTNEKFNTLPGYNISKLLKAYYKLSFKFNTCYNYIEHIENVDVLGKIKKLYNLNKAMNKLEKSVTDNNEHIHNDAEVFAEHYRNAINDCTINNTEGFCGELKAIEQYIYGCIKSDKHIKAWKTLKPLIPNDATPFIIVSFIMILGIPLLLYILYKFTPLEAWANSQIQKKKKIWYNLSKNKPQLHKLRHEEVNMENSEFNIKYHSAQNTQFNFKNE</sequence>
<keyword evidence="3" id="KW-1185">Reference proteome</keyword>
<evidence type="ECO:0000313" key="2">
    <source>
        <dbReference type="EMBL" id="SBT85109.1"/>
    </source>
</evidence>
<gene>
    <name evidence="2" type="primary">PocGH01_00067600</name>
    <name evidence="2" type="ORF">POCGH01_00067600</name>
</gene>
<dbReference type="VEuPathDB" id="PlasmoDB:POWCR01_000157300"/>
<name>A0A1D3JGJ8_PLAOA</name>
<dbReference type="InterPro" id="IPR008780">
    <property type="entry name" value="Plasmodium_Vir"/>
</dbReference>
<protein>
    <submittedName>
        <fullName evidence="2">PIR protein</fullName>
    </submittedName>
</protein>
<dbReference type="AlphaFoldDB" id="A0A1D3JGJ8"/>
<dbReference type="OrthoDB" id="5572587at2759"/>
<dbReference type="Proteomes" id="UP000242942">
    <property type="component" value="Unassembled WGS sequence"/>
</dbReference>
<evidence type="ECO:0000256" key="1">
    <source>
        <dbReference type="SAM" id="Phobius"/>
    </source>
</evidence>
<dbReference type="Pfam" id="PF05795">
    <property type="entry name" value="Plasmodium_Vir"/>
    <property type="match status" value="1"/>
</dbReference>
<accession>A0A1D3JGJ8</accession>
<dbReference type="EMBL" id="FLRI01000626">
    <property type="protein sequence ID" value="SBT85109.1"/>
    <property type="molecule type" value="Genomic_DNA"/>
</dbReference>
<keyword evidence="1" id="KW-1133">Transmembrane helix</keyword>
<evidence type="ECO:0000313" key="3">
    <source>
        <dbReference type="Proteomes" id="UP000242942"/>
    </source>
</evidence>
<organism evidence="2 3">
    <name type="scientific">Plasmodium ovale</name>
    <name type="common">malaria parasite P. ovale</name>
    <dbReference type="NCBI Taxonomy" id="36330"/>
    <lineage>
        <taxon>Eukaryota</taxon>
        <taxon>Sar</taxon>
        <taxon>Alveolata</taxon>
        <taxon>Apicomplexa</taxon>
        <taxon>Aconoidasida</taxon>
        <taxon>Haemosporida</taxon>
        <taxon>Plasmodiidae</taxon>
        <taxon>Plasmodium</taxon>
        <taxon>Plasmodium (Plasmodium)</taxon>
    </lineage>
</organism>
<feature type="transmembrane region" description="Helical" evidence="1">
    <location>
        <begin position="254"/>
        <end position="273"/>
    </location>
</feature>
<dbReference type="VEuPathDB" id="PlasmoDB:PocGH01_00067600"/>
<keyword evidence="1" id="KW-0812">Transmembrane</keyword>
<keyword evidence="1" id="KW-0472">Membrane</keyword>